<keyword evidence="5 7" id="KW-0949">S-adenosyl-L-methionine</keyword>
<comment type="catalytic activity">
    <reaction evidence="1 7">
        <text>guanosine(46) in tRNA + S-adenosyl-L-methionine = N(7)-methylguanosine(46) in tRNA + S-adenosyl-L-homocysteine</text>
        <dbReference type="Rhea" id="RHEA:42708"/>
        <dbReference type="Rhea" id="RHEA-COMP:10188"/>
        <dbReference type="Rhea" id="RHEA-COMP:10189"/>
        <dbReference type="ChEBI" id="CHEBI:57856"/>
        <dbReference type="ChEBI" id="CHEBI:59789"/>
        <dbReference type="ChEBI" id="CHEBI:74269"/>
        <dbReference type="ChEBI" id="CHEBI:74480"/>
        <dbReference type="EC" id="2.1.1.33"/>
    </reaction>
</comment>
<dbReference type="PROSITE" id="PS51625">
    <property type="entry name" value="SAM_MT_TRMB"/>
    <property type="match status" value="1"/>
</dbReference>
<evidence type="ECO:0000256" key="7">
    <source>
        <dbReference type="HAMAP-Rule" id="MF_01057"/>
    </source>
</evidence>
<evidence type="ECO:0000256" key="4">
    <source>
        <dbReference type="ARBA" id="ARBA00022679"/>
    </source>
</evidence>
<feature type="binding site" evidence="7">
    <location>
        <position position="109"/>
    </location>
    <ligand>
        <name>substrate</name>
    </ligand>
</feature>
<organism evidence="8 9">
    <name type="scientific">Deinococcus carri</name>
    <dbReference type="NCBI Taxonomy" id="1211323"/>
    <lineage>
        <taxon>Bacteria</taxon>
        <taxon>Thermotogati</taxon>
        <taxon>Deinococcota</taxon>
        <taxon>Deinococci</taxon>
        <taxon>Deinococcales</taxon>
        <taxon>Deinococcaceae</taxon>
        <taxon>Deinococcus</taxon>
    </lineage>
</organism>
<gene>
    <name evidence="7 8" type="primary">trmB</name>
    <name evidence="8" type="ORF">Dcar01_01881</name>
</gene>
<reference evidence="8 9" key="1">
    <citation type="submission" date="2024-02" db="EMBL/GenBank/DDBJ databases">
        <title>Deinococcus carri NBRC 110142.</title>
        <authorList>
            <person name="Ichikawa N."/>
            <person name="Katano-Makiyama Y."/>
            <person name="Hidaka K."/>
        </authorList>
    </citation>
    <scope>NUCLEOTIDE SEQUENCE [LARGE SCALE GENOMIC DNA]</scope>
    <source>
        <strain evidence="8 9">NBRC 110142</strain>
    </source>
</reference>
<comment type="pathway">
    <text evidence="7">tRNA modification; N(7)-methylguanine-tRNA biosynthesis.</text>
</comment>
<dbReference type="Pfam" id="PF02390">
    <property type="entry name" value="Methyltransf_4"/>
    <property type="match status" value="1"/>
</dbReference>
<dbReference type="InterPro" id="IPR055361">
    <property type="entry name" value="tRNA_methyltr_TrmB_bact"/>
</dbReference>
<sequence length="336" mass="36756">MIYRLSDFHFPDRAARLYPDTPERPWVLEVGFGDGRFWPHFAATFPEPPNYLGVEISGVSLLKAARRLRAAGLTNAVLTKLPATPLIREVVPEGALDAIVVNFPDPWPKAGHTEHRLLRAPFFRLAASRLKPGGAVLLTTDHDEYFEFACQEAAASGVMAAELTDAPPAALETKYARKWRDLGLGANHARFVPTTRPPVPHGPITRYPDTRYPDLEDSPAVPHAILTLPATFDPSTFQKHTGRGGQTREDPAGWTVVLLDLYRTLGRDAWVVLAHVVEGELTQEVLIGITGREDGSHLVRLARFGGPIITPGVKAAVGVVTGWLEAQGAAVRHRGY</sequence>
<dbReference type="PANTHER" id="PTHR23417">
    <property type="entry name" value="3-DEOXY-D-MANNO-OCTULOSONIC-ACID TRANSFERASE/TRNA GUANINE-N 7 - -METHYLTRANSFERASE"/>
    <property type="match status" value="1"/>
</dbReference>
<dbReference type="Proteomes" id="UP001401887">
    <property type="component" value="Unassembled WGS sequence"/>
</dbReference>
<dbReference type="SUPFAM" id="SSF53335">
    <property type="entry name" value="S-adenosyl-L-methionine-dependent methyltransferases"/>
    <property type="match status" value="1"/>
</dbReference>
<dbReference type="EMBL" id="BAABRP010000006">
    <property type="protein sequence ID" value="GAA5513155.1"/>
    <property type="molecule type" value="Genomic_DNA"/>
</dbReference>
<dbReference type="HAMAP" id="MF_01057">
    <property type="entry name" value="tRNA_methyltr_TrmB"/>
    <property type="match status" value="1"/>
</dbReference>
<evidence type="ECO:0000256" key="5">
    <source>
        <dbReference type="ARBA" id="ARBA00022691"/>
    </source>
</evidence>
<evidence type="ECO:0000256" key="2">
    <source>
        <dbReference type="ARBA" id="ARBA00003015"/>
    </source>
</evidence>
<feature type="binding site" evidence="7">
    <location>
        <position position="141"/>
    </location>
    <ligand>
        <name>substrate</name>
    </ligand>
</feature>
<name>A0ABP9W9L2_9DEIO</name>
<proteinExistence type="inferred from homology"/>
<dbReference type="Gene3D" id="3.40.50.150">
    <property type="entry name" value="Vaccinia Virus protein VP39"/>
    <property type="match status" value="1"/>
</dbReference>
<dbReference type="InterPro" id="IPR029063">
    <property type="entry name" value="SAM-dependent_MTases_sf"/>
</dbReference>
<keyword evidence="6 7" id="KW-0819">tRNA processing</keyword>
<keyword evidence="9" id="KW-1185">Reference proteome</keyword>
<accession>A0ABP9W9L2</accession>
<feature type="binding site" evidence="7">
    <location>
        <position position="105"/>
    </location>
    <ligand>
        <name>S-adenosyl-L-methionine</name>
        <dbReference type="ChEBI" id="CHEBI:59789"/>
    </ligand>
</feature>
<evidence type="ECO:0000256" key="6">
    <source>
        <dbReference type="ARBA" id="ARBA00022694"/>
    </source>
</evidence>
<evidence type="ECO:0000256" key="3">
    <source>
        <dbReference type="ARBA" id="ARBA00022603"/>
    </source>
</evidence>
<comment type="caution">
    <text evidence="8">The sequence shown here is derived from an EMBL/GenBank/DDBJ whole genome shotgun (WGS) entry which is preliminary data.</text>
</comment>
<feature type="binding site" evidence="7">
    <location>
        <position position="29"/>
    </location>
    <ligand>
        <name>S-adenosyl-L-methionine</name>
        <dbReference type="ChEBI" id="CHEBI:59789"/>
    </ligand>
</feature>
<evidence type="ECO:0000313" key="8">
    <source>
        <dbReference type="EMBL" id="GAA5513155.1"/>
    </source>
</evidence>
<evidence type="ECO:0000256" key="1">
    <source>
        <dbReference type="ARBA" id="ARBA00000142"/>
    </source>
</evidence>
<keyword evidence="3 7" id="KW-0489">Methyltransferase</keyword>
<comment type="similarity">
    <text evidence="7">Belongs to the class I-like SAM-binding methyltransferase superfamily. TrmB family.</text>
</comment>
<dbReference type="PANTHER" id="PTHR23417:SF14">
    <property type="entry name" value="PENTACOTRIPEPTIDE-REPEAT REGION OF PRORP DOMAIN-CONTAINING PROTEIN"/>
    <property type="match status" value="1"/>
</dbReference>
<dbReference type="EC" id="2.1.1.33" evidence="7"/>
<protein>
    <recommendedName>
        <fullName evidence="7">tRNA (guanine-N(7)-)-methyltransferase</fullName>
        <ecNumber evidence="7">2.1.1.33</ecNumber>
    </recommendedName>
    <alternativeName>
        <fullName evidence="7">tRNA (guanine(46)-N(7))-methyltransferase</fullName>
    </alternativeName>
    <alternativeName>
        <fullName evidence="7">tRNA(m7G46)-methyltransferase</fullName>
    </alternativeName>
</protein>
<dbReference type="RefSeq" id="WP_345464361.1">
    <property type="nucleotide sequence ID" value="NZ_BAABRP010000006.1"/>
</dbReference>
<dbReference type="InterPro" id="IPR003358">
    <property type="entry name" value="tRNA_(Gua-N-7)_MeTrfase_Trmb"/>
</dbReference>
<feature type="binding site" evidence="7">
    <location>
        <position position="55"/>
    </location>
    <ligand>
        <name>S-adenosyl-L-methionine</name>
        <dbReference type="ChEBI" id="CHEBI:59789"/>
    </ligand>
</feature>
<dbReference type="CDD" id="cd02440">
    <property type="entry name" value="AdoMet_MTases"/>
    <property type="match status" value="1"/>
</dbReference>
<comment type="function">
    <text evidence="2 7">Catalyzes the formation of N(7)-methylguanine at position 46 (m7G46) in tRNA.</text>
</comment>
<keyword evidence="4 7" id="KW-0808">Transferase</keyword>
<evidence type="ECO:0000313" key="9">
    <source>
        <dbReference type="Proteomes" id="UP001401887"/>
    </source>
</evidence>
<comment type="caution">
    <text evidence="7">Lacks conserved residue(s) required for the propagation of feature annotation.</text>
</comment>